<sequence length="247" mass="25464">MSSRLTTPVSKLTRSISSTASISRPSHVLNNSKNKPAASATTAAAGTRKRQARKAAAGEPAAETVDGTRHHSTRAASSHRPTPPSAARKMPLMQGFRTSAPRPAAHADRTMDLLYLPNLQALANEESSRLAEFVRVPLLPDNTSPPPGTRLPEALDAPLAAPQILVVAANPDTVLPAALTEVEGMGVDGVELRFAHHGETSDAASVDVQGGMLRDLWKGLMDDVFGGPGASGAAKSGSKGGPAPAPA</sequence>
<accession>A0AAE0N024</accession>
<feature type="compositionally biased region" description="Low complexity" evidence="1">
    <location>
        <begin position="13"/>
        <end position="26"/>
    </location>
</feature>
<reference evidence="2" key="1">
    <citation type="journal article" date="2023" name="Mol. Phylogenet. Evol.">
        <title>Genome-scale phylogeny and comparative genomics of the fungal order Sordariales.</title>
        <authorList>
            <person name="Hensen N."/>
            <person name="Bonometti L."/>
            <person name="Westerberg I."/>
            <person name="Brannstrom I.O."/>
            <person name="Guillou S."/>
            <person name="Cros-Aarteil S."/>
            <person name="Calhoun S."/>
            <person name="Haridas S."/>
            <person name="Kuo A."/>
            <person name="Mondo S."/>
            <person name="Pangilinan J."/>
            <person name="Riley R."/>
            <person name="LaButti K."/>
            <person name="Andreopoulos B."/>
            <person name="Lipzen A."/>
            <person name="Chen C."/>
            <person name="Yan M."/>
            <person name="Daum C."/>
            <person name="Ng V."/>
            <person name="Clum A."/>
            <person name="Steindorff A."/>
            <person name="Ohm R.A."/>
            <person name="Martin F."/>
            <person name="Silar P."/>
            <person name="Natvig D.O."/>
            <person name="Lalanne C."/>
            <person name="Gautier V."/>
            <person name="Ament-Velasquez S.L."/>
            <person name="Kruys A."/>
            <person name="Hutchinson M.I."/>
            <person name="Powell A.J."/>
            <person name="Barry K."/>
            <person name="Miller A.N."/>
            <person name="Grigoriev I.V."/>
            <person name="Debuchy R."/>
            <person name="Gladieux P."/>
            <person name="Hiltunen Thoren M."/>
            <person name="Johannesson H."/>
        </authorList>
    </citation>
    <scope>NUCLEOTIDE SEQUENCE</scope>
    <source>
        <strain evidence="2">CBS 958.72</strain>
    </source>
</reference>
<dbReference type="EMBL" id="JAULSN010000008">
    <property type="protein sequence ID" value="KAK3365757.1"/>
    <property type="molecule type" value="Genomic_DNA"/>
</dbReference>
<evidence type="ECO:0000256" key="1">
    <source>
        <dbReference type="SAM" id="MobiDB-lite"/>
    </source>
</evidence>
<comment type="caution">
    <text evidence="2">The sequence shown here is derived from an EMBL/GenBank/DDBJ whole genome shotgun (WGS) entry which is preliminary data.</text>
</comment>
<dbReference type="AlphaFoldDB" id="A0AAE0N024"/>
<protein>
    <submittedName>
        <fullName evidence="2">Uncharacterized protein</fullName>
    </submittedName>
</protein>
<feature type="compositionally biased region" description="Low complexity" evidence="1">
    <location>
        <begin position="35"/>
        <end position="46"/>
    </location>
</feature>
<feature type="region of interest" description="Disordered" evidence="1">
    <location>
        <begin position="1"/>
        <end position="89"/>
    </location>
</feature>
<reference evidence="2" key="2">
    <citation type="submission" date="2023-06" db="EMBL/GenBank/DDBJ databases">
        <authorList>
            <consortium name="Lawrence Berkeley National Laboratory"/>
            <person name="Haridas S."/>
            <person name="Hensen N."/>
            <person name="Bonometti L."/>
            <person name="Westerberg I."/>
            <person name="Brannstrom I.O."/>
            <person name="Guillou S."/>
            <person name="Cros-Aarteil S."/>
            <person name="Calhoun S."/>
            <person name="Kuo A."/>
            <person name="Mondo S."/>
            <person name="Pangilinan J."/>
            <person name="Riley R."/>
            <person name="Labutti K."/>
            <person name="Andreopoulos B."/>
            <person name="Lipzen A."/>
            <person name="Chen C."/>
            <person name="Yanf M."/>
            <person name="Daum C."/>
            <person name="Ng V."/>
            <person name="Clum A."/>
            <person name="Steindorff A."/>
            <person name="Ohm R."/>
            <person name="Martin F."/>
            <person name="Silar P."/>
            <person name="Natvig D."/>
            <person name="Lalanne C."/>
            <person name="Gautier V."/>
            <person name="Ament-Velasquez S.L."/>
            <person name="Kruys A."/>
            <person name="Hutchinson M.I."/>
            <person name="Powell A.J."/>
            <person name="Barry K."/>
            <person name="Miller A.N."/>
            <person name="Grigoriev I.V."/>
            <person name="Debuchy R."/>
            <person name="Gladieux P."/>
            <person name="Thoren M.H."/>
            <person name="Johannesson H."/>
        </authorList>
    </citation>
    <scope>NUCLEOTIDE SEQUENCE</scope>
    <source>
        <strain evidence="2">CBS 958.72</strain>
    </source>
</reference>
<gene>
    <name evidence="2" type="ORF">B0T24DRAFT_399495</name>
</gene>
<feature type="compositionally biased region" description="Polar residues" evidence="1">
    <location>
        <begin position="1"/>
        <end position="12"/>
    </location>
</feature>
<evidence type="ECO:0000313" key="2">
    <source>
        <dbReference type="EMBL" id="KAK3365757.1"/>
    </source>
</evidence>
<name>A0AAE0N024_9PEZI</name>
<organism evidence="2 3">
    <name type="scientific">Lasiosphaeria ovina</name>
    <dbReference type="NCBI Taxonomy" id="92902"/>
    <lineage>
        <taxon>Eukaryota</taxon>
        <taxon>Fungi</taxon>
        <taxon>Dikarya</taxon>
        <taxon>Ascomycota</taxon>
        <taxon>Pezizomycotina</taxon>
        <taxon>Sordariomycetes</taxon>
        <taxon>Sordariomycetidae</taxon>
        <taxon>Sordariales</taxon>
        <taxon>Lasiosphaeriaceae</taxon>
        <taxon>Lasiosphaeria</taxon>
    </lineage>
</organism>
<keyword evidence="3" id="KW-1185">Reference proteome</keyword>
<dbReference type="Proteomes" id="UP001287356">
    <property type="component" value="Unassembled WGS sequence"/>
</dbReference>
<feature type="region of interest" description="Disordered" evidence="1">
    <location>
        <begin position="227"/>
        <end position="247"/>
    </location>
</feature>
<evidence type="ECO:0000313" key="3">
    <source>
        <dbReference type="Proteomes" id="UP001287356"/>
    </source>
</evidence>
<proteinExistence type="predicted"/>